<keyword evidence="1" id="KW-0472">Membrane</keyword>
<organism evidence="2 3">
    <name type="scientific">Sphingomonas crocodyli</name>
    <dbReference type="NCBI Taxonomy" id="1979270"/>
    <lineage>
        <taxon>Bacteria</taxon>
        <taxon>Pseudomonadati</taxon>
        <taxon>Pseudomonadota</taxon>
        <taxon>Alphaproteobacteria</taxon>
        <taxon>Sphingomonadales</taxon>
        <taxon>Sphingomonadaceae</taxon>
        <taxon>Sphingomonas</taxon>
    </lineage>
</organism>
<evidence type="ECO:0000313" key="3">
    <source>
        <dbReference type="Proteomes" id="UP000282971"/>
    </source>
</evidence>
<keyword evidence="1" id="KW-1133">Transmembrane helix</keyword>
<proteinExistence type="predicted"/>
<feature type="transmembrane region" description="Helical" evidence="1">
    <location>
        <begin position="50"/>
        <end position="72"/>
    </location>
</feature>
<comment type="caution">
    <text evidence="2">The sequence shown here is derived from an EMBL/GenBank/DDBJ whole genome shotgun (WGS) entry which is preliminary data.</text>
</comment>
<sequence length="77" mass="8301">MAEAPFTAEQEARIRAIIEEARRDEWADTYVVPDDIAAIRDLPAHAPETGWAGVIRLIIAVIAIGALLFVGARAAGF</sequence>
<name>A0A437M5A1_9SPHN</name>
<dbReference type="EMBL" id="SACN01000001">
    <property type="protein sequence ID" value="RVT92849.1"/>
    <property type="molecule type" value="Genomic_DNA"/>
</dbReference>
<dbReference type="Proteomes" id="UP000282971">
    <property type="component" value="Unassembled WGS sequence"/>
</dbReference>
<dbReference type="AlphaFoldDB" id="A0A437M5A1"/>
<evidence type="ECO:0000256" key="1">
    <source>
        <dbReference type="SAM" id="Phobius"/>
    </source>
</evidence>
<dbReference type="RefSeq" id="WP_127740868.1">
    <property type="nucleotide sequence ID" value="NZ_SACN01000001.1"/>
</dbReference>
<evidence type="ECO:0000313" key="2">
    <source>
        <dbReference type="EMBL" id="RVT92849.1"/>
    </source>
</evidence>
<keyword evidence="3" id="KW-1185">Reference proteome</keyword>
<keyword evidence="1" id="KW-0812">Transmembrane</keyword>
<gene>
    <name evidence="2" type="ORF">EOD43_02740</name>
</gene>
<protein>
    <submittedName>
        <fullName evidence="2">Uncharacterized protein</fullName>
    </submittedName>
</protein>
<accession>A0A437M5A1</accession>
<reference evidence="2 3" key="1">
    <citation type="submission" date="2019-01" db="EMBL/GenBank/DDBJ databases">
        <authorList>
            <person name="Chen W.-M."/>
        </authorList>
    </citation>
    <scope>NUCLEOTIDE SEQUENCE [LARGE SCALE GENOMIC DNA]</scope>
    <source>
        <strain evidence="2 3">CCP-7</strain>
    </source>
</reference>